<keyword evidence="1" id="KW-1133">Transmembrane helix</keyword>
<name>A0A1G4E949_PLAVI</name>
<organism evidence="2 3">
    <name type="scientific">Plasmodium vivax</name>
    <name type="common">malaria parasite P. vivax</name>
    <dbReference type="NCBI Taxonomy" id="5855"/>
    <lineage>
        <taxon>Eukaryota</taxon>
        <taxon>Sar</taxon>
        <taxon>Alveolata</taxon>
        <taxon>Apicomplexa</taxon>
        <taxon>Aconoidasida</taxon>
        <taxon>Haemosporida</taxon>
        <taxon>Plasmodiidae</taxon>
        <taxon>Plasmodium</taxon>
        <taxon>Plasmodium (Plasmodium)</taxon>
    </lineage>
</organism>
<sequence>MSEPIIDYYVGDDKTQIKDLLKTATLYKLYNTLEQESKNFLVEGSCNDRCGEKLNGDSNEGLQLLNLCKGICNIISKVREFDGFCRGSSCRVSFFYLSIWLYEHVQKIKAQNDQINNFYAALKSFMQTKKSELDNSSIINFNEDKNNFMDTKYLLEFLRIYEDIEEKISGNDNLNVKLYCKHIKYFFQYYNKIKENCNNTPEPLFCNMISMYKTTFITTKYIEKIYEKCKYEPISCNNNILVTDDIPCLKDIPTIPAGNGDEKYILKIINTASLSVIPVFVLSLILYKFTPLGVYIRSRISKKRNIHNHVGQENYDLLKYTSNVEEISPDNRRYNVMYQ</sequence>
<dbReference type="EMBL" id="FLYI01000007">
    <property type="protein sequence ID" value="SCA59595.1"/>
    <property type="molecule type" value="Genomic_DNA"/>
</dbReference>
<keyword evidence="1" id="KW-0472">Membrane</keyword>
<feature type="transmembrane region" description="Helical" evidence="1">
    <location>
        <begin position="276"/>
        <end position="296"/>
    </location>
</feature>
<dbReference type="VEuPathDB" id="PlasmoDB:PVW1_060031700"/>
<dbReference type="Pfam" id="PF05795">
    <property type="entry name" value="Plasmodium_Vir"/>
    <property type="match status" value="2"/>
</dbReference>
<accession>A0A1G4E949</accession>
<evidence type="ECO:0000256" key="1">
    <source>
        <dbReference type="SAM" id="Phobius"/>
    </source>
</evidence>
<dbReference type="VEuPathDB" id="PlasmoDB:PVP01_0500900"/>
<evidence type="ECO:0000313" key="2">
    <source>
        <dbReference type="EMBL" id="SCA59595.1"/>
    </source>
</evidence>
<gene>
    <name evidence="2" type="ORF">PVC01_000015000</name>
</gene>
<protein>
    <submittedName>
        <fullName evidence="2">VIR protein</fullName>
    </submittedName>
</protein>
<dbReference type="InterPro" id="IPR008780">
    <property type="entry name" value="Plasmodium_Vir"/>
</dbReference>
<dbReference type="Proteomes" id="UP000305196">
    <property type="component" value="Unassembled WGS sequence"/>
</dbReference>
<dbReference type="AlphaFoldDB" id="A0A1G4E949"/>
<reference evidence="2 3" key="1">
    <citation type="submission" date="2016-07" db="EMBL/GenBank/DDBJ databases">
        <authorList>
            <consortium name="Pathogen Informatics"/>
        </authorList>
    </citation>
    <scope>NUCLEOTIDE SEQUENCE [LARGE SCALE GENOMIC DNA]</scope>
</reference>
<dbReference type="VEuPathDB" id="PlasmoDB:PVPAM_040005800"/>
<keyword evidence="1" id="KW-0812">Transmembrane</keyword>
<proteinExistence type="predicted"/>
<evidence type="ECO:0000313" key="3">
    <source>
        <dbReference type="Proteomes" id="UP000305196"/>
    </source>
</evidence>